<dbReference type="GO" id="GO:1990904">
    <property type="term" value="C:ribonucleoprotein complex"/>
    <property type="evidence" value="ECO:0007669"/>
    <property type="project" value="UniProtKB-KW"/>
</dbReference>
<keyword evidence="2" id="KW-0689">Ribosomal protein</keyword>
<gene>
    <name evidence="5" type="ORF">DRE_04872</name>
</gene>
<evidence type="ECO:0008006" key="7">
    <source>
        <dbReference type="Google" id="ProtNLM"/>
    </source>
</evidence>
<evidence type="ECO:0000256" key="1">
    <source>
        <dbReference type="ARBA" id="ARBA00010618"/>
    </source>
</evidence>
<accession>W7I9Y5</accession>
<dbReference type="InterPro" id="IPR041988">
    <property type="entry name" value="Ribosomal_uL24_KOW"/>
</dbReference>
<name>W7I9Y5_9PEZI</name>
<keyword evidence="3" id="KW-0687">Ribonucleoprotein</keyword>
<dbReference type="GO" id="GO:0005840">
    <property type="term" value="C:ribosome"/>
    <property type="evidence" value="ECO:0007669"/>
    <property type="project" value="UniProtKB-KW"/>
</dbReference>
<dbReference type="PANTHER" id="PTHR12903">
    <property type="entry name" value="MITOCHONDRIAL RIBOSOMAL PROTEIN L24"/>
    <property type="match status" value="1"/>
</dbReference>
<dbReference type="InterPro" id="IPR014722">
    <property type="entry name" value="Rib_uL2_dom2"/>
</dbReference>
<evidence type="ECO:0000256" key="4">
    <source>
        <dbReference type="SAM" id="MobiDB-lite"/>
    </source>
</evidence>
<evidence type="ECO:0000313" key="5">
    <source>
        <dbReference type="EMBL" id="EWC45865.1"/>
    </source>
</evidence>
<keyword evidence="6" id="KW-1185">Reference proteome</keyword>
<evidence type="ECO:0000256" key="2">
    <source>
        <dbReference type="ARBA" id="ARBA00022980"/>
    </source>
</evidence>
<dbReference type="Gene3D" id="2.30.30.30">
    <property type="match status" value="1"/>
</dbReference>
<feature type="compositionally biased region" description="Pro residues" evidence="4">
    <location>
        <begin position="364"/>
        <end position="386"/>
    </location>
</feature>
<dbReference type="HOGENOM" id="CLU_041333_0_0_1"/>
<dbReference type="Pfam" id="PF22682">
    <property type="entry name" value="Ribosomal_uL24m-like"/>
    <property type="match status" value="1"/>
</dbReference>
<proteinExistence type="inferred from homology"/>
<dbReference type="InterPro" id="IPR008991">
    <property type="entry name" value="Translation_prot_SH3-like_sf"/>
</dbReference>
<dbReference type="SUPFAM" id="SSF50104">
    <property type="entry name" value="Translation proteins SH3-like domain"/>
    <property type="match status" value="1"/>
</dbReference>
<dbReference type="GO" id="GO:0003735">
    <property type="term" value="F:structural constituent of ribosome"/>
    <property type="evidence" value="ECO:0007669"/>
    <property type="project" value="InterPro"/>
</dbReference>
<dbReference type="CDD" id="cd06089">
    <property type="entry name" value="KOW_RPL26"/>
    <property type="match status" value="1"/>
</dbReference>
<feature type="region of interest" description="Disordered" evidence="4">
    <location>
        <begin position="333"/>
        <end position="386"/>
    </location>
</feature>
<dbReference type="GO" id="GO:0006412">
    <property type="term" value="P:translation"/>
    <property type="evidence" value="ECO:0007669"/>
    <property type="project" value="InterPro"/>
</dbReference>
<feature type="compositionally biased region" description="Basic and acidic residues" evidence="4">
    <location>
        <begin position="346"/>
        <end position="356"/>
    </location>
</feature>
<comment type="similarity">
    <text evidence="1">Belongs to the universal ribosomal protein uL24 family.</text>
</comment>
<protein>
    <recommendedName>
        <fullName evidence="7">KOW domain-containing protein</fullName>
    </recommendedName>
</protein>
<dbReference type="InterPro" id="IPR003256">
    <property type="entry name" value="Ribosomal_uL24"/>
</dbReference>
<reference evidence="5 6" key="1">
    <citation type="submission" date="2013-05" db="EMBL/GenBank/DDBJ databases">
        <title>Drechslerella stenobrocha genome reveals carnivorous origination and mechanical trapping mechanism of predatory fungi.</title>
        <authorList>
            <person name="Liu X."/>
            <person name="Zhang W."/>
            <person name="Liu K."/>
        </authorList>
    </citation>
    <scope>NUCLEOTIDE SEQUENCE [LARGE SCALE GENOMIC DNA]</scope>
    <source>
        <strain evidence="5 6">248</strain>
    </source>
</reference>
<dbReference type="EMBL" id="KI966423">
    <property type="protein sequence ID" value="EWC45865.1"/>
    <property type="molecule type" value="Genomic_DNA"/>
</dbReference>
<evidence type="ECO:0000256" key="3">
    <source>
        <dbReference type="ARBA" id="ARBA00023274"/>
    </source>
</evidence>
<evidence type="ECO:0000313" key="6">
    <source>
        <dbReference type="Proteomes" id="UP000024837"/>
    </source>
</evidence>
<dbReference type="OrthoDB" id="359154at2759"/>
<dbReference type="GO" id="GO:0003723">
    <property type="term" value="F:RNA binding"/>
    <property type="evidence" value="ECO:0007669"/>
    <property type="project" value="InterPro"/>
</dbReference>
<dbReference type="Proteomes" id="UP000024837">
    <property type="component" value="Unassembled WGS sequence"/>
</dbReference>
<dbReference type="AlphaFoldDB" id="W7I9Y5"/>
<sequence>MQKVLRRTALAKAQVARRYAREAQIRIKRKQIEQRQYEASLRAHRGYMETIRAELEDDIKRGPLAAIRGVNAKDRIARDLPDAESLRLPEVVEKRAFFNIVAGDRVVLLAGKDRNKVGVVRDVDHKTDSVKVRGLNVYPIRTPAYFEGLEGGENPGIDQEISIPYVDVRLVHPVPDPKTGALRDAIVKKVRVENVRKDAWGKKTWQRYIAFTNTVIPWPPKTEPEYADEACDTRRMDVEERTYLPTLLKPPFPGPVIDELRGKYSKFRDRHDREYIEQKMKEDEDLKARMKAKVITPLMEINRKIRQEKIERGKRQKLTPEILEQIGRAMAQSGSPFLKARTKRSRILDEISKQEGPKSLGMRMPPPLPSSATEAPPPPVMETPPS</sequence>
<organism evidence="5 6">
    <name type="scientific">Drechslerella stenobrocha 248</name>
    <dbReference type="NCBI Taxonomy" id="1043628"/>
    <lineage>
        <taxon>Eukaryota</taxon>
        <taxon>Fungi</taxon>
        <taxon>Dikarya</taxon>
        <taxon>Ascomycota</taxon>
        <taxon>Pezizomycotina</taxon>
        <taxon>Orbiliomycetes</taxon>
        <taxon>Orbiliales</taxon>
        <taxon>Orbiliaceae</taxon>
        <taxon>Drechslerella</taxon>
    </lineage>
</organism>